<dbReference type="Proteomes" id="UP000423756">
    <property type="component" value="Unassembled WGS sequence"/>
</dbReference>
<gene>
    <name evidence="2" type="ORF">F7Q91_04195</name>
</gene>
<dbReference type="InterPro" id="IPR005046">
    <property type="entry name" value="DUF285"/>
</dbReference>
<keyword evidence="1" id="KW-0732">Signal</keyword>
<dbReference type="NCBIfam" id="TIGR02167">
    <property type="entry name" value="Liste_lipo_26"/>
    <property type="match status" value="8"/>
</dbReference>
<evidence type="ECO:0000256" key="1">
    <source>
        <dbReference type="SAM" id="SignalP"/>
    </source>
</evidence>
<evidence type="ECO:0000313" key="3">
    <source>
        <dbReference type="Proteomes" id="UP000423756"/>
    </source>
</evidence>
<proteinExistence type="predicted"/>
<protein>
    <submittedName>
        <fullName evidence="2">BspA family leucine-rich repeat surface protein</fullName>
    </submittedName>
</protein>
<organism evidence="2 3">
    <name type="scientific">Vibrio chagasii</name>
    <dbReference type="NCBI Taxonomy" id="170679"/>
    <lineage>
        <taxon>Bacteria</taxon>
        <taxon>Pseudomonadati</taxon>
        <taxon>Pseudomonadota</taxon>
        <taxon>Gammaproteobacteria</taxon>
        <taxon>Vibrionales</taxon>
        <taxon>Vibrionaceae</taxon>
        <taxon>Vibrio</taxon>
    </lineage>
</organism>
<feature type="chain" id="PRO_5031310299" evidence="1">
    <location>
        <begin position="40"/>
        <end position="443"/>
    </location>
</feature>
<dbReference type="Pfam" id="PF03382">
    <property type="entry name" value="DUF285"/>
    <property type="match status" value="2"/>
</dbReference>
<dbReference type="AlphaFoldDB" id="A0A7V7THX2"/>
<accession>A0A7V7THX2</accession>
<feature type="signal peptide" evidence="1">
    <location>
        <begin position="1"/>
        <end position="39"/>
    </location>
</feature>
<dbReference type="GeneID" id="77344531"/>
<dbReference type="InterPro" id="IPR011889">
    <property type="entry name" value="Liste_lipo_26"/>
</dbReference>
<name>A0A7V7THX2_9VIBR</name>
<dbReference type="EMBL" id="VZPX01000005">
    <property type="protein sequence ID" value="KAB0482193.1"/>
    <property type="molecule type" value="Genomic_DNA"/>
</dbReference>
<evidence type="ECO:0000313" key="2">
    <source>
        <dbReference type="EMBL" id="KAB0482193.1"/>
    </source>
</evidence>
<sequence length="443" mass="50405">MRPSHKYKIGKNIILALTHPLTLTALSAALLFNSFSTYADTVSCPDAEIGSVFIEKQRLYMVADDRIVGQQDKINALQQGYLYFCTSQVTDMSNLFQGNSTFSADISDWDTSNVTNMANMFQNASAFNQNIIGWDTSNVTNMANMFQNASVFNQNISAWNTSNVTDMTDMFLGADAFSYDTSSSLQSTVSCLDKGVGERFRYKNMEYLVVDDTSIRLPENQDALVNDDLRFCTSHVTDMAYLFLRDFKPAYKDFNADISDWDTSQVTNMQGLFAITTAFNQPIGNWDTSKVTNMRLMFYRAYVFNQPIGEWDTAEVTDMRSMFSQNPTFNQPIGNWDTSKVTNMSQMFDDSGSFNQPIGDWNTANVTDMRHMFASSKSFNQPIGDWNTANVTHINGMFSRAAVFEQDLSGWDVNEVIDLRRTWHFAENSKLSRNRAYFPRFFQ</sequence>
<comment type="caution">
    <text evidence="2">The sequence shown here is derived from an EMBL/GenBank/DDBJ whole genome shotgun (WGS) entry which is preliminary data.</text>
</comment>
<dbReference type="RefSeq" id="WP_150897798.1">
    <property type="nucleotide sequence ID" value="NZ_AP025466.1"/>
</dbReference>
<reference evidence="2 3" key="1">
    <citation type="submission" date="2019-09" db="EMBL/GenBank/DDBJ databases">
        <title>Draft genome sequences of 48 bacterial type strains from the CCUG.</title>
        <authorList>
            <person name="Tunovic T."/>
            <person name="Pineiro-Iglesias B."/>
            <person name="Unosson C."/>
            <person name="Inganas E."/>
            <person name="Ohlen M."/>
            <person name="Cardew S."/>
            <person name="Jensie-Markopoulos S."/>
            <person name="Salva-Serra F."/>
            <person name="Jaen-Luchoro D."/>
            <person name="Karlsson R."/>
            <person name="Svensson-Stadler L."/>
            <person name="Chun J."/>
            <person name="Moore E."/>
        </authorList>
    </citation>
    <scope>NUCLEOTIDE SEQUENCE [LARGE SCALE GENOMIC DNA]</scope>
    <source>
        <strain evidence="2 3">CCUG 48643</strain>
    </source>
</reference>